<dbReference type="GO" id="GO:0001653">
    <property type="term" value="F:peptide receptor activity"/>
    <property type="evidence" value="ECO:0007669"/>
    <property type="project" value="TreeGrafter"/>
</dbReference>
<dbReference type="GO" id="GO:0000166">
    <property type="term" value="F:nucleotide binding"/>
    <property type="evidence" value="ECO:0007669"/>
    <property type="project" value="UniProtKB-KW"/>
</dbReference>
<dbReference type="Gene3D" id="3.30.70.1230">
    <property type="entry name" value="Nucleotide cyclase"/>
    <property type="match status" value="2"/>
</dbReference>
<dbReference type="CDD" id="cd07302">
    <property type="entry name" value="CHD"/>
    <property type="match status" value="1"/>
</dbReference>
<keyword evidence="2" id="KW-0812">Transmembrane</keyword>
<dbReference type="OrthoDB" id="532905at2759"/>
<dbReference type="InterPro" id="IPR001054">
    <property type="entry name" value="A/G_cyclase"/>
</dbReference>
<evidence type="ECO:0000256" key="4">
    <source>
        <dbReference type="ARBA" id="ARBA00022989"/>
    </source>
</evidence>
<feature type="domain" description="Guanylate cyclase" evidence="7">
    <location>
        <begin position="118"/>
        <end position="232"/>
    </location>
</feature>
<dbReference type="PANTHER" id="PTHR11920:SF335">
    <property type="entry name" value="GUANYLATE CYCLASE"/>
    <property type="match status" value="1"/>
</dbReference>
<evidence type="ECO:0000256" key="3">
    <source>
        <dbReference type="ARBA" id="ARBA00022741"/>
    </source>
</evidence>
<evidence type="ECO:0000313" key="8">
    <source>
        <dbReference type="EMBL" id="GAX78262.1"/>
    </source>
</evidence>
<organism evidence="8 9">
    <name type="scientific">Chlamydomonas eustigma</name>
    <dbReference type="NCBI Taxonomy" id="1157962"/>
    <lineage>
        <taxon>Eukaryota</taxon>
        <taxon>Viridiplantae</taxon>
        <taxon>Chlorophyta</taxon>
        <taxon>core chlorophytes</taxon>
        <taxon>Chlorophyceae</taxon>
        <taxon>CS clade</taxon>
        <taxon>Chlamydomonadales</taxon>
        <taxon>Chlamydomonadaceae</taxon>
        <taxon>Chlamydomonas</taxon>
    </lineage>
</organism>
<gene>
    <name evidence="8" type="ORF">CEUSTIGMA_g5704.t1</name>
</gene>
<evidence type="ECO:0000256" key="5">
    <source>
        <dbReference type="ARBA" id="ARBA00023136"/>
    </source>
</evidence>
<dbReference type="PANTHER" id="PTHR11920">
    <property type="entry name" value="GUANYLYL CYCLASE"/>
    <property type="match status" value="1"/>
</dbReference>
<dbReference type="AlphaFoldDB" id="A0A250X5U3"/>
<dbReference type="GO" id="GO:0007168">
    <property type="term" value="P:receptor guanylyl cyclase signaling pathway"/>
    <property type="evidence" value="ECO:0007669"/>
    <property type="project" value="TreeGrafter"/>
</dbReference>
<dbReference type="GO" id="GO:0004383">
    <property type="term" value="F:guanylate cyclase activity"/>
    <property type="evidence" value="ECO:0007669"/>
    <property type="project" value="TreeGrafter"/>
</dbReference>
<dbReference type="SMART" id="SM00044">
    <property type="entry name" value="CYCc"/>
    <property type="match status" value="1"/>
</dbReference>
<evidence type="ECO:0000259" key="7">
    <source>
        <dbReference type="PROSITE" id="PS50125"/>
    </source>
</evidence>
<evidence type="ECO:0000256" key="6">
    <source>
        <dbReference type="ARBA" id="ARBA00023239"/>
    </source>
</evidence>
<dbReference type="Proteomes" id="UP000232323">
    <property type="component" value="Unassembled WGS sequence"/>
</dbReference>
<proteinExistence type="predicted"/>
<comment type="subcellular location">
    <subcellularLocation>
        <location evidence="1">Membrane</location>
    </subcellularLocation>
</comment>
<dbReference type="PROSITE" id="PS50125">
    <property type="entry name" value="GUANYLATE_CYCLASE_2"/>
    <property type="match status" value="1"/>
</dbReference>
<keyword evidence="6" id="KW-0456">Lyase</keyword>
<dbReference type="SUPFAM" id="SSF55073">
    <property type="entry name" value="Nucleotide cyclase"/>
    <property type="match status" value="1"/>
</dbReference>
<evidence type="ECO:0000256" key="1">
    <source>
        <dbReference type="ARBA" id="ARBA00004370"/>
    </source>
</evidence>
<protein>
    <recommendedName>
        <fullName evidence="7">Guanylate cyclase domain-containing protein</fullName>
    </recommendedName>
</protein>
<dbReference type="GO" id="GO:0005886">
    <property type="term" value="C:plasma membrane"/>
    <property type="evidence" value="ECO:0007669"/>
    <property type="project" value="TreeGrafter"/>
</dbReference>
<accession>A0A250X5U3</accession>
<dbReference type="GO" id="GO:0035556">
    <property type="term" value="P:intracellular signal transduction"/>
    <property type="evidence" value="ECO:0007669"/>
    <property type="project" value="InterPro"/>
</dbReference>
<comment type="caution">
    <text evidence="8">The sequence shown here is derived from an EMBL/GenBank/DDBJ whole genome shotgun (WGS) entry which is preliminary data.</text>
</comment>
<evidence type="ECO:0000256" key="2">
    <source>
        <dbReference type="ARBA" id="ARBA00022692"/>
    </source>
</evidence>
<name>A0A250X5U3_9CHLO</name>
<keyword evidence="5" id="KW-0472">Membrane</keyword>
<dbReference type="GO" id="GO:0004016">
    <property type="term" value="F:adenylate cyclase activity"/>
    <property type="evidence" value="ECO:0007669"/>
    <property type="project" value="TreeGrafter"/>
</dbReference>
<evidence type="ECO:0000313" key="9">
    <source>
        <dbReference type="Proteomes" id="UP000232323"/>
    </source>
</evidence>
<keyword evidence="3" id="KW-0547">Nucleotide-binding</keyword>
<dbReference type="InterPro" id="IPR050401">
    <property type="entry name" value="Cyclic_nucleotide_synthase"/>
</dbReference>
<reference evidence="8 9" key="1">
    <citation type="submission" date="2017-08" db="EMBL/GenBank/DDBJ databases">
        <title>Acidophilic green algal genome provides insights into adaptation to an acidic environment.</title>
        <authorList>
            <person name="Hirooka S."/>
            <person name="Hirose Y."/>
            <person name="Kanesaki Y."/>
            <person name="Higuchi S."/>
            <person name="Fujiwara T."/>
            <person name="Onuma R."/>
            <person name="Era A."/>
            <person name="Ohbayashi R."/>
            <person name="Uzuka A."/>
            <person name="Nozaki H."/>
            <person name="Yoshikawa H."/>
            <person name="Miyagishima S.Y."/>
        </authorList>
    </citation>
    <scope>NUCLEOTIDE SEQUENCE [LARGE SCALE GENOMIC DNA]</scope>
    <source>
        <strain evidence="8 9">NIES-2499</strain>
    </source>
</reference>
<dbReference type="STRING" id="1157962.A0A250X5U3"/>
<keyword evidence="9" id="KW-1185">Reference proteome</keyword>
<dbReference type="InterPro" id="IPR029787">
    <property type="entry name" value="Nucleotide_cyclase"/>
</dbReference>
<dbReference type="Pfam" id="PF00211">
    <property type="entry name" value="Guanylate_cyc"/>
    <property type="match status" value="2"/>
</dbReference>
<keyword evidence="4" id="KW-1133">Transmembrane helix</keyword>
<dbReference type="EMBL" id="BEGY01000031">
    <property type="protein sequence ID" value="GAX78262.1"/>
    <property type="molecule type" value="Genomic_DNA"/>
</dbReference>
<sequence length="264" mass="28335">MDLNTTAPSALLATASRVSSGRARRSSLLFEHSAFSFAAGGASARIKDYALFVAAPSSGSASKALRHSSTSNSLVADCIAYPAAADASSGSPQACQPSSLMALSMQHKNVSESHECVTVFFSDIVGFSSWAHTVPALKIMKTLDDLYTRLDNIIMQEMPSLYKHAATIVRFALRVQEEASKVPRPDEEDGSMLQMRIVGVHSGPVVSGIVGKLRRRFCLLFGDTVNMASRTETSCPSGSIQLTQACYDLAAPYLSEFEVEQRPC</sequence>